<dbReference type="Gene3D" id="3.40.30.10">
    <property type="entry name" value="Glutaredoxin"/>
    <property type="match status" value="1"/>
</dbReference>
<feature type="domain" description="DSBA-like thioredoxin" evidence="1">
    <location>
        <begin position="3"/>
        <end position="207"/>
    </location>
</feature>
<protein>
    <submittedName>
        <fullName evidence="2">DsbA family oxidoreductase</fullName>
    </submittedName>
</protein>
<proteinExistence type="predicted"/>
<dbReference type="InterPro" id="IPR036249">
    <property type="entry name" value="Thioredoxin-like_sf"/>
</dbReference>
<dbReference type="GO" id="GO:0016491">
    <property type="term" value="F:oxidoreductase activity"/>
    <property type="evidence" value="ECO:0007669"/>
    <property type="project" value="InterPro"/>
</dbReference>
<accession>A0A6B2FVH6</accession>
<comment type="caution">
    <text evidence="2">The sequence shown here is derived from an EMBL/GenBank/DDBJ whole genome shotgun (WGS) entry which is preliminary data.</text>
</comment>
<organism evidence="2">
    <name type="scientific">Lactobacillus paragasseri</name>
    <dbReference type="NCBI Taxonomy" id="2107999"/>
    <lineage>
        <taxon>Bacteria</taxon>
        <taxon>Bacillati</taxon>
        <taxon>Bacillota</taxon>
        <taxon>Bacilli</taxon>
        <taxon>Lactobacillales</taxon>
        <taxon>Lactobacillaceae</taxon>
        <taxon>Lactobacillus</taxon>
    </lineage>
</organism>
<name>A0A6B2FVH6_9LACO</name>
<dbReference type="CDD" id="cd03024">
    <property type="entry name" value="DsbA_FrnE"/>
    <property type="match status" value="1"/>
</dbReference>
<reference evidence="2" key="1">
    <citation type="submission" date="2020-01" db="EMBL/GenBank/DDBJ databases">
        <title>Vaginal microbiome of pregnant Indian women: Insights into the genome of dominants Lactobacillus species.</title>
        <authorList>
            <person name="Das B."/>
            <person name="Mehta O."/>
            <person name="Ghosh T.S."/>
            <person name="Kothidar A."/>
            <person name="Gowtham M.R."/>
            <person name="Mitra R."/>
            <person name="Kshetrapal P."/>
            <person name="Wadhwa N."/>
            <person name="Thiruvengadam R."/>
            <person name="Nair G.B."/>
            <person name="Bhatnagar S."/>
            <person name="Das B."/>
        </authorList>
    </citation>
    <scope>NUCLEOTIDE SEQUENCE</scope>
    <source>
        <strain evidence="2">Indica</strain>
    </source>
</reference>
<dbReference type="AlphaFoldDB" id="A0A6B2FVH6"/>
<dbReference type="RefSeq" id="WP_162013767.1">
    <property type="nucleotide sequence ID" value="NZ_CAZZQF010000001.1"/>
</dbReference>
<dbReference type="Pfam" id="PF01323">
    <property type="entry name" value="DSBA"/>
    <property type="match status" value="1"/>
</dbReference>
<dbReference type="PANTHER" id="PTHR13887">
    <property type="entry name" value="GLUTATHIONE S-TRANSFERASE KAPPA"/>
    <property type="match status" value="1"/>
</dbReference>
<dbReference type="PANTHER" id="PTHR13887:SF41">
    <property type="entry name" value="THIOREDOXIN SUPERFAMILY PROTEIN"/>
    <property type="match status" value="1"/>
</dbReference>
<dbReference type="SUPFAM" id="SSF52833">
    <property type="entry name" value="Thioredoxin-like"/>
    <property type="match status" value="1"/>
</dbReference>
<evidence type="ECO:0000259" key="1">
    <source>
        <dbReference type="Pfam" id="PF01323"/>
    </source>
</evidence>
<dbReference type="EMBL" id="JAADJO010000001">
    <property type="protein sequence ID" value="NDJ73072.1"/>
    <property type="molecule type" value="Genomic_DNA"/>
</dbReference>
<evidence type="ECO:0000313" key="2">
    <source>
        <dbReference type="EMBL" id="NDJ73072.1"/>
    </source>
</evidence>
<sequence length="221" mass="24807">MRISVWGDYACPYCYIGETYLQRAIKELGVEDKIEYDLNAFQIDLDAPKSTKNTNAALLAYEKAMPLSKANAAYDHVKTLGKAAGLTINEATAYNTNTMDAHRMVQWAKDTYHDSKLTANLADDLFYAYFTENKELADHKVLLEIAKKNNLDINEVKKLLESNDYQDVVMQEEADMQSRGVQSVPYFIIAGQQFDGVQDVSTFKTAIGAALGMKPAEFLNF</sequence>
<gene>
    <name evidence="2" type="ORF">GWG61_00815</name>
</gene>
<dbReference type="InterPro" id="IPR001853">
    <property type="entry name" value="DSBA-like_thioredoxin_dom"/>
</dbReference>